<evidence type="ECO:0000313" key="6">
    <source>
        <dbReference type="Proteomes" id="UP000552038"/>
    </source>
</evidence>
<name>A0AAP7DGB8_PAEAL</name>
<evidence type="ECO:0000259" key="3">
    <source>
        <dbReference type="Pfam" id="PF02368"/>
    </source>
</evidence>
<evidence type="ECO:0000256" key="1">
    <source>
        <dbReference type="SAM" id="MobiDB-lite"/>
    </source>
</evidence>
<dbReference type="Pfam" id="PF02368">
    <property type="entry name" value="Big_2"/>
    <property type="match status" value="1"/>
</dbReference>
<dbReference type="AlphaFoldDB" id="A0AAP7DGB8"/>
<feature type="domain" description="DUF5704" evidence="4">
    <location>
        <begin position="447"/>
        <end position="626"/>
    </location>
</feature>
<proteinExistence type="predicted"/>
<keyword evidence="2" id="KW-0732">Signal</keyword>
<evidence type="ECO:0000256" key="2">
    <source>
        <dbReference type="SAM" id="SignalP"/>
    </source>
</evidence>
<comment type="caution">
    <text evidence="5">The sequence shown here is derived from an EMBL/GenBank/DDBJ whole genome shotgun (WGS) entry which is preliminary data.</text>
</comment>
<feature type="chain" id="PRO_5042912783" evidence="2">
    <location>
        <begin position="36"/>
        <end position="1195"/>
    </location>
</feature>
<dbReference type="EMBL" id="JABFOR010000002">
    <property type="protein sequence ID" value="NOJ69427.1"/>
    <property type="molecule type" value="Genomic_DNA"/>
</dbReference>
<evidence type="ECO:0000259" key="4">
    <source>
        <dbReference type="Pfam" id="PF18964"/>
    </source>
</evidence>
<dbReference type="InterPro" id="IPR003343">
    <property type="entry name" value="Big_2"/>
</dbReference>
<dbReference type="InterPro" id="IPR043759">
    <property type="entry name" value="DUF5704"/>
</dbReference>
<feature type="region of interest" description="Disordered" evidence="1">
    <location>
        <begin position="582"/>
        <end position="618"/>
    </location>
</feature>
<dbReference type="Pfam" id="PF18964">
    <property type="entry name" value="DUF5704"/>
    <property type="match status" value="1"/>
</dbReference>
<evidence type="ECO:0000313" key="5">
    <source>
        <dbReference type="EMBL" id="NOJ69427.1"/>
    </source>
</evidence>
<feature type="region of interest" description="Disordered" evidence="1">
    <location>
        <begin position="397"/>
        <end position="419"/>
    </location>
</feature>
<dbReference type="InterPro" id="IPR008964">
    <property type="entry name" value="Invasin/intimin_cell_adhesion"/>
</dbReference>
<dbReference type="SUPFAM" id="SSF49373">
    <property type="entry name" value="Invasin/intimin cell-adhesion fragments"/>
    <property type="match status" value="2"/>
</dbReference>
<feature type="signal peptide" evidence="2">
    <location>
        <begin position="1"/>
        <end position="35"/>
    </location>
</feature>
<accession>A0AAP7DGB8</accession>
<feature type="compositionally biased region" description="Gly residues" evidence="1">
    <location>
        <begin position="397"/>
        <end position="410"/>
    </location>
</feature>
<protein>
    <submittedName>
        <fullName evidence="5">Uncharacterized protein</fullName>
    </submittedName>
</protein>
<dbReference type="Gene3D" id="2.60.40.1080">
    <property type="match status" value="2"/>
</dbReference>
<dbReference type="Proteomes" id="UP000552038">
    <property type="component" value="Unassembled WGS sequence"/>
</dbReference>
<gene>
    <name evidence="5" type="ORF">HMI46_02485</name>
</gene>
<sequence length="1195" mass="132041">MRNRKRRAYFSLFMSLVILTCSLLGSTIRSSMVQAADTYPPKSHTINETIQAAPVAGNPGTYWYQLDSGEFKADYTGGSVTVSNAGSCDNPFPADEKVVPDDVNLSKYPATDWKSYQGWRISQDGVTGKHLKQVVWFPAPSYEAVGDPTITSSSTAILKTKTGGTKHPSDGPTEFMKRPNRCPKVTVMYLTPVDIIWEGTIHQTKEIDVNPDSTIKVGQKKQLNASVKTKNWGQDSWSDWFSVASRAAETRWYTSDSAIVEISSTGEITGKAPGKARVRAIWDNGTYRISDTAEITVTTQPGLVVNLPDACTSDTAIPKQAEAALTKPDKKTYILKSHPKLTWSSSNESIAKITPDGKITITGVEGNTNITAHFYDPTQNLDETDTKTFKVKDCSTGGGGNDGNDGGGGSCSPVISSPSKGIVNHKMEMEPSSSGVVHADERGSEHFNVLKGIPTSESLYVNVFGKNYLFQNKFANMTGKVTYTVQVKKTYILKWTIPGSPGDPPTPPVSKSDTVTVTKDISVERTYSYWQIDNLEAYKISKATVTNYALPSGNVTLNPAGYTAPNLTSSNSLHVNDHVQPSPCQSIDLGTETKDGGSARPSVPDETSEFRSRAESSVGQNKVRNDYVVFNGSTIMNNGWVDQSAPAPGSIPSSPVIERDVLYGKNYMISKTLVNKANTPSSGTIYYSLIPGNINGGGDKQFPINGINTVTVHTPVVNYSSITDDREHNQKTIPNDNRAALILDRPFTIRIPTSGQHVNDPGYGNRDYAKYFRTKQVWFPFDVYTADRGAFIPKGTWTDILVTQLDTTFFLPVWVDEGDYTVLFRNVAENTPNSFTHQPTANTDWQHHVATHEIAVEVIGRVYDFHVTDIMDFNWETVFRKQKGSSEPTGNSYWVGANGIDSEARGHAFPYELPVRKGSHPDPSFKNVAVKTGYAFKFDLKTKGNMFGSGDGIHLKPTFYFTDSKGQKRQEVDVYYHTEAKKFIRIGSADDKLKRSMALNARLRNIPGQLIADAAARFYELFASSMMVNRQAYIDAWVRAAKDPTMIGSYSDLFLPYNVRTLHGPTNVPSGVSAARAYASIQQWYGEYNLPAKLYIVPKGFDLSKQFSFNDKAPFFLRDGFLIVNFDIETVRDGQKGRPHLQYIKAPLTNQWKREGSRSQFTDPYGVTFQLRDGDVMFYRADQSSVDDFGVTGTH</sequence>
<reference evidence="5 6" key="1">
    <citation type="submission" date="2020-05" db="EMBL/GenBank/DDBJ databases">
        <title>Whole genome sequencing and identification of novel metabolites from Paenibacillus alvei strain JR949.</title>
        <authorList>
            <person name="Rajendhran J."/>
            <person name="Sree Pranav P."/>
            <person name="Mahalakshmi B."/>
            <person name="Karthikeyan R."/>
        </authorList>
    </citation>
    <scope>NUCLEOTIDE SEQUENCE [LARGE SCALE GENOMIC DNA]</scope>
    <source>
        <strain evidence="5 6">JR949</strain>
    </source>
</reference>
<feature type="domain" description="BIG2" evidence="3">
    <location>
        <begin position="206"/>
        <end position="286"/>
    </location>
</feature>
<organism evidence="5 6">
    <name type="scientific">Paenibacillus alvei</name>
    <name type="common">Bacillus alvei</name>
    <dbReference type="NCBI Taxonomy" id="44250"/>
    <lineage>
        <taxon>Bacteria</taxon>
        <taxon>Bacillati</taxon>
        <taxon>Bacillota</taxon>
        <taxon>Bacilli</taxon>
        <taxon>Bacillales</taxon>
        <taxon>Paenibacillaceae</taxon>
        <taxon>Paenibacillus</taxon>
    </lineage>
</organism>